<feature type="region of interest" description="Disordered" evidence="4">
    <location>
        <begin position="33"/>
        <end position="53"/>
    </location>
</feature>
<dbReference type="OrthoDB" id="1491023at2"/>
<dbReference type="STRING" id="671072.PL9214520367"/>
<dbReference type="EMBL" id="CZDF01000158">
    <property type="protein sequence ID" value="CUR33828.1"/>
    <property type="molecule type" value="Genomic_DNA"/>
</dbReference>
<sequence>MELSQNLVTLKSMVGTQPAMTKIFRVVDLEEGGVQSGEPDEGVSGTPVPRNDLRIPVSPTGEVKDEILFERATDPAQKLYLPRYQLAEEEVSGQRRYRMSMRPDGQKWVLELYLQAYPAPSLEPQIRNAQAIAPQVTVVINYRWQGQPQSLEFQEVTKRDGEQTLKAVLRVNTLEERDKVYAVLTDISYEAALVVRRKVRVATSVTELSPADLQRWKETVKLYPEADSYVIQDSSGSNFGSQPYLEVEPLWKGDGKQKLAYVRFNLSSLPNNVRIDSVNFQMTAFAGYAYGGDGNQYTHLVLDDNWNPTSLTWGNQPQIGEMLGSWWTWYGFDSLPPSRQEPKSIDNRDMTADITPAVRAKLAGNKKISLCVKSYGYRVRYYSSRSSTEAYRPQLIVTYTPFLYQEQNNILDNIVDDTFFFPPLLYQYIFESIKPTLTGQALICRQVPWKGISYRYYQDASDRYRFYYLPDSFEIGRRSDSEGPTISLSFESSDGSFDEEKIRAILEFYAAPVVDANRLEAAARALLNYAPSPLPSGAEGLEFSPLNADERKLQFSLSIPGQIGSVRNARVSLKDGIFDSLTLSLKDFQAVWDAMFSSEVQNTLLTGQVAVEIPGFGRESIPFQCRLPDNKAQIWGTIEKNVPITFTKSITLRTVVATFVQIQSIVVDFDRSDAVELTASNLSASVTVRLPISMIFWGQEDPGTYHYKKRVIRKDGQQTISDWLTTTEEIIYIDGKV</sequence>
<gene>
    <name evidence="6" type="ORF">PL9214520367</name>
</gene>
<keyword evidence="3" id="KW-0732">Signal</keyword>
<evidence type="ECO:0000256" key="3">
    <source>
        <dbReference type="ARBA" id="ARBA00022729"/>
    </source>
</evidence>
<dbReference type="RefSeq" id="WP_139295112.1">
    <property type="nucleotide sequence ID" value="NZ_LN889803.1"/>
</dbReference>
<dbReference type="InterPro" id="IPR055372">
    <property type="entry name" value="CBM96"/>
</dbReference>
<dbReference type="NCBIfam" id="NF033679">
    <property type="entry name" value="DNRLRE_dom"/>
    <property type="match status" value="1"/>
</dbReference>
<keyword evidence="7" id="KW-1185">Reference proteome</keyword>
<dbReference type="AlphaFoldDB" id="A0A1J1LPI5"/>
<evidence type="ECO:0000313" key="6">
    <source>
        <dbReference type="EMBL" id="CUR33828.1"/>
    </source>
</evidence>
<comment type="subcellular location">
    <subcellularLocation>
        <location evidence="1">Secreted</location>
    </subcellularLocation>
</comment>
<dbReference type="Pfam" id="PF24517">
    <property type="entry name" value="CBM96"/>
    <property type="match status" value="1"/>
</dbReference>
<evidence type="ECO:0000313" key="7">
    <source>
        <dbReference type="Proteomes" id="UP000184315"/>
    </source>
</evidence>
<proteinExistence type="predicted"/>
<name>A0A1J1LPI5_9CYAN</name>
<dbReference type="Proteomes" id="UP000184315">
    <property type="component" value="Unassembled WGS sequence"/>
</dbReference>
<evidence type="ECO:0000256" key="2">
    <source>
        <dbReference type="ARBA" id="ARBA00022525"/>
    </source>
</evidence>
<evidence type="ECO:0000256" key="1">
    <source>
        <dbReference type="ARBA" id="ARBA00004613"/>
    </source>
</evidence>
<keyword evidence="2" id="KW-0964">Secreted</keyword>
<evidence type="ECO:0000256" key="4">
    <source>
        <dbReference type="SAM" id="MobiDB-lite"/>
    </source>
</evidence>
<evidence type="ECO:0000259" key="5">
    <source>
        <dbReference type="Pfam" id="PF24517"/>
    </source>
</evidence>
<dbReference type="GO" id="GO:0005576">
    <property type="term" value="C:extracellular region"/>
    <property type="evidence" value="ECO:0007669"/>
    <property type="project" value="UniProtKB-SubCell"/>
</dbReference>
<feature type="domain" description="Carbohydrate-binding module family 96" evidence="5">
    <location>
        <begin position="219"/>
        <end position="325"/>
    </location>
</feature>
<reference evidence="7" key="1">
    <citation type="submission" date="2015-10" db="EMBL/GenBank/DDBJ databases">
        <authorList>
            <person name="Regsiter A."/>
            <person name="william w."/>
        </authorList>
    </citation>
    <scope>NUCLEOTIDE SEQUENCE [LARGE SCALE GENOMIC DNA]</scope>
</reference>
<protein>
    <recommendedName>
        <fullName evidence="5">Carbohydrate-binding module family 96 domain-containing protein</fullName>
    </recommendedName>
</protein>
<organism evidence="6 7">
    <name type="scientific">Planktothrix tepida PCC 9214</name>
    <dbReference type="NCBI Taxonomy" id="671072"/>
    <lineage>
        <taxon>Bacteria</taxon>
        <taxon>Bacillati</taxon>
        <taxon>Cyanobacteriota</taxon>
        <taxon>Cyanophyceae</taxon>
        <taxon>Oscillatoriophycideae</taxon>
        <taxon>Oscillatoriales</taxon>
        <taxon>Microcoleaceae</taxon>
        <taxon>Planktothrix</taxon>
    </lineage>
</organism>
<accession>A0A1J1LPI5</accession>